<feature type="compositionally biased region" description="Low complexity" evidence="1">
    <location>
        <begin position="1"/>
        <end position="23"/>
    </location>
</feature>
<name>A0ABD5S2Y2_9EURY</name>
<comment type="caution">
    <text evidence="2">The sequence shown here is derived from an EMBL/GenBank/DDBJ whole genome shotgun (WGS) entry which is preliminary data.</text>
</comment>
<accession>A0ABD5S2Y2</accession>
<gene>
    <name evidence="2" type="ORF">ACFQE1_16950</name>
</gene>
<dbReference type="EMBL" id="JBHSWU010000840">
    <property type="protein sequence ID" value="MFC6726020.1"/>
    <property type="molecule type" value="Genomic_DNA"/>
</dbReference>
<reference evidence="2 3" key="1">
    <citation type="journal article" date="2019" name="Int. J. Syst. Evol. Microbiol.">
        <title>The Global Catalogue of Microorganisms (GCM) 10K type strain sequencing project: providing services to taxonomists for standard genome sequencing and annotation.</title>
        <authorList>
            <consortium name="The Broad Institute Genomics Platform"/>
            <consortium name="The Broad Institute Genome Sequencing Center for Infectious Disease"/>
            <person name="Wu L."/>
            <person name="Ma J."/>
        </authorList>
    </citation>
    <scope>NUCLEOTIDE SEQUENCE [LARGE SCALE GENOMIC DNA]</scope>
    <source>
        <strain evidence="2 3">NBRC 111368</strain>
    </source>
</reference>
<feature type="compositionally biased region" description="Basic and acidic residues" evidence="1">
    <location>
        <begin position="104"/>
        <end position="116"/>
    </location>
</feature>
<protein>
    <submittedName>
        <fullName evidence="2">Uncharacterized protein</fullName>
    </submittedName>
</protein>
<feature type="region of interest" description="Disordered" evidence="1">
    <location>
        <begin position="97"/>
        <end position="116"/>
    </location>
</feature>
<keyword evidence="3" id="KW-1185">Reference proteome</keyword>
<feature type="compositionally biased region" description="Low complexity" evidence="1">
    <location>
        <begin position="52"/>
        <end position="62"/>
    </location>
</feature>
<feature type="non-terminal residue" evidence="2">
    <location>
        <position position="1"/>
    </location>
</feature>
<evidence type="ECO:0000256" key="1">
    <source>
        <dbReference type="SAM" id="MobiDB-lite"/>
    </source>
</evidence>
<dbReference type="AlphaFoldDB" id="A0ABD5S2Y2"/>
<evidence type="ECO:0000313" key="2">
    <source>
        <dbReference type="EMBL" id="MFC6726020.1"/>
    </source>
</evidence>
<evidence type="ECO:0000313" key="3">
    <source>
        <dbReference type="Proteomes" id="UP001596328"/>
    </source>
</evidence>
<dbReference type="Proteomes" id="UP001596328">
    <property type="component" value="Unassembled WGS sequence"/>
</dbReference>
<organism evidence="2 3">
    <name type="scientific">Halobium palmae</name>
    <dbReference type="NCBI Taxonomy" id="1776492"/>
    <lineage>
        <taxon>Archaea</taxon>
        <taxon>Methanobacteriati</taxon>
        <taxon>Methanobacteriota</taxon>
        <taxon>Stenosarchaea group</taxon>
        <taxon>Halobacteria</taxon>
        <taxon>Halobacteriales</taxon>
        <taxon>Haloferacaceae</taxon>
        <taxon>Halobium</taxon>
    </lineage>
</organism>
<proteinExistence type="predicted"/>
<feature type="region of interest" description="Disordered" evidence="1">
    <location>
        <begin position="1"/>
        <end position="64"/>
    </location>
</feature>
<sequence>TPLAALRASQAAKASSSPASSRQYTSDGGRGPGNRVSVGYRYGSIQADAGSPATTTTRTATGPRRRRTFADYLCRHWNRSHGDDLCSPTLYYVEQPTRLSGPEPTRRVELGGDGCR</sequence>